<gene>
    <name evidence="1" type="ORF">Y10_26830</name>
</gene>
<comment type="caution">
    <text evidence="1">The sequence shown here is derived from an EMBL/GenBank/DDBJ whole genome shotgun (WGS) entry which is preliminary data.</text>
</comment>
<sequence length="57" mass="6621">MLSEPTAKLIFNFFEANKTKLHLKYTASLWLTNQLIISNLHKKNEIKKQVTITITTC</sequence>
<keyword evidence="2" id="KW-1185">Reference proteome</keyword>
<protein>
    <submittedName>
        <fullName evidence="1">Uncharacterized protein</fullName>
    </submittedName>
</protein>
<name>A0ABQ5MMJ1_9FLAO</name>
<proteinExistence type="predicted"/>
<dbReference type="EMBL" id="BRVO01000003">
    <property type="protein sequence ID" value="GLB50315.1"/>
    <property type="molecule type" value="Genomic_DNA"/>
</dbReference>
<evidence type="ECO:0000313" key="1">
    <source>
        <dbReference type="EMBL" id="GLB50315.1"/>
    </source>
</evidence>
<evidence type="ECO:0000313" key="2">
    <source>
        <dbReference type="Proteomes" id="UP001143543"/>
    </source>
</evidence>
<organism evidence="1 2">
    <name type="scientific">Neptunitalea lumnitzerae</name>
    <dbReference type="NCBI Taxonomy" id="2965509"/>
    <lineage>
        <taxon>Bacteria</taxon>
        <taxon>Pseudomonadati</taxon>
        <taxon>Bacteroidota</taxon>
        <taxon>Flavobacteriia</taxon>
        <taxon>Flavobacteriales</taxon>
        <taxon>Flavobacteriaceae</taxon>
        <taxon>Neptunitalea</taxon>
    </lineage>
</organism>
<dbReference type="Proteomes" id="UP001143543">
    <property type="component" value="Unassembled WGS sequence"/>
</dbReference>
<reference evidence="1" key="1">
    <citation type="submission" date="2022-07" db="EMBL/GenBank/DDBJ databases">
        <title>Taxonomy of Novel Oxalotrophic and Methylotrophic Bacteria.</title>
        <authorList>
            <person name="Sahin N."/>
            <person name="Tani A."/>
        </authorList>
    </citation>
    <scope>NUCLEOTIDE SEQUENCE</scope>
    <source>
        <strain evidence="1">Y10</strain>
    </source>
</reference>
<accession>A0ABQ5MMJ1</accession>